<feature type="domain" description="Histidine kinase" evidence="11">
    <location>
        <begin position="354"/>
        <end position="563"/>
    </location>
</feature>
<keyword evidence="13" id="KW-1185">Reference proteome</keyword>
<organism evidence="12 13">
    <name type="scientific">Aquimarina muelleri</name>
    <dbReference type="NCBI Taxonomy" id="279356"/>
    <lineage>
        <taxon>Bacteria</taxon>
        <taxon>Pseudomonadati</taxon>
        <taxon>Bacteroidota</taxon>
        <taxon>Flavobacteriia</taxon>
        <taxon>Flavobacteriales</taxon>
        <taxon>Flavobacteriaceae</taxon>
        <taxon>Aquimarina</taxon>
    </lineage>
</organism>
<name>A0A918JVK6_9FLAO</name>
<dbReference type="Gene3D" id="3.30.450.20">
    <property type="entry name" value="PAS domain"/>
    <property type="match status" value="2"/>
</dbReference>
<dbReference type="PROSITE" id="PS50109">
    <property type="entry name" value="HIS_KIN"/>
    <property type="match status" value="1"/>
</dbReference>
<dbReference type="GO" id="GO:0004673">
    <property type="term" value="F:protein histidine kinase activity"/>
    <property type="evidence" value="ECO:0007669"/>
    <property type="project" value="UniProtKB-EC"/>
</dbReference>
<dbReference type="CDD" id="cd00075">
    <property type="entry name" value="HATPase"/>
    <property type="match status" value="1"/>
</dbReference>
<dbReference type="Pfam" id="PF21623">
    <property type="entry name" value="HK_sensor_dom_bact"/>
    <property type="match status" value="1"/>
</dbReference>
<dbReference type="InterPro" id="IPR005467">
    <property type="entry name" value="His_kinase_dom"/>
</dbReference>
<keyword evidence="9 10" id="KW-1133">Transmembrane helix</keyword>
<keyword evidence="8" id="KW-0418">Kinase</keyword>
<evidence type="ECO:0000256" key="8">
    <source>
        <dbReference type="ARBA" id="ARBA00022777"/>
    </source>
</evidence>
<dbReference type="SUPFAM" id="SSF55874">
    <property type="entry name" value="ATPase domain of HSP90 chaperone/DNA topoisomerase II/histidine kinase"/>
    <property type="match status" value="1"/>
</dbReference>
<comment type="catalytic activity">
    <reaction evidence="1">
        <text>ATP + protein L-histidine = ADP + protein N-phospho-L-histidine.</text>
        <dbReference type="EC" id="2.7.13.3"/>
    </reaction>
</comment>
<evidence type="ECO:0000256" key="6">
    <source>
        <dbReference type="ARBA" id="ARBA00022679"/>
    </source>
</evidence>
<dbReference type="InterPro" id="IPR048760">
    <property type="entry name" value="VP0354-like_sensor_dom"/>
</dbReference>
<dbReference type="AlphaFoldDB" id="A0A918JVK6"/>
<evidence type="ECO:0000256" key="1">
    <source>
        <dbReference type="ARBA" id="ARBA00000085"/>
    </source>
</evidence>
<evidence type="ECO:0000256" key="5">
    <source>
        <dbReference type="ARBA" id="ARBA00022553"/>
    </source>
</evidence>
<accession>A0A918JVK6</accession>
<keyword evidence="4" id="KW-1003">Cell membrane</keyword>
<evidence type="ECO:0000256" key="4">
    <source>
        <dbReference type="ARBA" id="ARBA00022475"/>
    </source>
</evidence>
<dbReference type="SMART" id="SM00387">
    <property type="entry name" value="HATPase_c"/>
    <property type="match status" value="1"/>
</dbReference>
<dbReference type="SUPFAM" id="SSF103190">
    <property type="entry name" value="Sensory domain-like"/>
    <property type="match status" value="2"/>
</dbReference>
<comment type="caution">
    <text evidence="12">The sequence shown here is derived from an EMBL/GenBank/DDBJ whole genome shotgun (WGS) entry which is preliminary data.</text>
</comment>
<dbReference type="EC" id="2.7.13.3" evidence="3"/>
<reference evidence="12 13" key="1">
    <citation type="journal article" date="2014" name="Int. J. Syst. Evol. Microbiol.">
        <title>Complete genome sequence of Corynebacterium casei LMG S-19264T (=DSM 44701T), isolated from a smear-ripened cheese.</title>
        <authorList>
            <consortium name="US DOE Joint Genome Institute (JGI-PGF)"/>
            <person name="Walter F."/>
            <person name="Albersmeier A."/>
            <person name="Kalinowski J."/>
            <person name="Ruckert C."/>
        </authorList>
    </citation>
    <scope>NUCLEOTIDE SEQUENCE [LARGE SCALE GENOMIC DNA]</scope>
    <source>
        <strain evidence="12 13">KCTC 12285</strain>
    </source>
</reference>
<gene>
    <name evidence="12" type="ORF">GCM10007384_23170</name>
</gene>
<feature type="transmembrane region" description="Helical" evidence="10">
    <location>
        <begin position="298"/>
        <end position="319"/>
    </location>
</feature>
<evidence type="ECO:0000259" key="11">
    <source>
        <dbReference type="PROSITE" id="PS50109"/>
    </source>
</evidence>
<dbReference type="GO" id="GO:0005886">
    <property type="term" value="C:plasma membrane"/>
    <property type="evidence" value="ECO:0007669"/>
    <property type="project" value="UniProtKB-SubCell"/>
</dbReference>
<dbReference type="InterPro" id="IPR004358">
    <property type="entry name" value="Sig_transdc_His_kin-like_C"/>
</dbReference>
<dbReference type="EMBL" id="BMWS01000015">
    <property type="protein sequence ID" value="GGX21312.1"/>
    <property type="molecule type" value="Genomic_DNA"/>
</dbReference>
<evidence type="ECO:0000313" key="13">
    <source>
        <dbReference type="Proteomes" id="UP000601108"/>
    </source>
</evidence>
<keyword evidence="5" id="KW-0597">Phosphoprotein</keyword>
<evidence type="ECO:0000256" key="9">
    <source>
        <dbReference type="ARBA" id="ARBA00022989"/>
    </source>
</evidence>
<evidence type="ECO:0000313" key="12">
    <source>
        <dbReference type="EMBL" id="GGX21312.1"/>
    </source>
</evidence>
<proteinExistence type="predicted"/>
<dbReference type="InterPro" id="IPR052162">
    <property type="entry name" value="Sensor_kinase/Photoreceptor"/>
</dbReference>
<keyword evidence="10" id="KW-0472">Membrane</keyword>
<evidence type="ECO:0000256" key="10">
    <source>
        <dbReference type="SAM" id="Phobius"/>
    </source>
</evidence>
<dbReference type="InterPro" id="IPR029151">
    <property type="entry name" value="Sensor-like_sf"/>
</dbReference>
<dbReference type="Proteomes" id="UP000601108">
    <property type="component" value="Unassembled WGS sequence"/>
</dbReference>
<dbReference type="Pfam" id="PF02518">
    <property type="entry name" value="HATPase_c"/>
    <property type="match status" value="1"/>
</dbReference>
<keyword evidence="6" id="KW-0808">Transferase</keyword>
<protein>
    <recommendedName>
        <fullName evidence="3">histidine kinase</fullName>
        <ecNumber evidence="3">2.7.13.3</ecNumber>
    </recommendedName>
</protein>
<keyword evidence="7 10" id="KW-0812">Transmembrane</keyword>
<evidence type="ECO:0000256" key="2">
    <source>
        <dbReference type="ARBA" id="ARBA00004651"/>
    </source>
</evidence>
<dbReference type="Gene3D" id="3.30.565.10">
    <property type="entry name" value="Histidine kinase-like ATPase, C-terminal domain"/>
    <property type="match status" value="1"/>
</dbReference>
<evidence type="ECO:0000256" key="7">
    <source>
        <dbReference type="ARBA" id="ARBA00022692"/>
    </source>
</evidence>
<dbReference type="InterPro" id="IPR036890">
    <property type="entry name" value="HATPase_C_sf"/>
</dbReference>
<dbReference type="PANTHER" id="PTHR43304">
    <property type="entry name" value="PHYTOCHROME-LIKE PROTEIN CPH1"/>
    <property type="match status" value="1"/>
</dbReference>
<evidence type="ECO:0000256" key="3">
    <source>
        <dbReference type="ARBA" id="ARBA00012438"/>
    </source>
</evidence>
<comment type="subcellular location">
    <subcellularLocation>
        <location evidence="2">Cell membrane</location>
        <topology evidence="2">Multi-pass membrane protein</topology>
    </subcellularLocation>
</comment>
<dbReference type="PANTHER" id="PTHR43304:SF1">
    <property type="entry name" value="PAC DOMAIN-CONTAINING PROTEIN"/>
    <property type="match status" value="1"/>
</dbReference>
<sequence>MPILGLSSLIVKLAYDKQYSNLDTLQKKDLYYKKKLVKELLNPIIANVFYWSNYNFSENDFDPKMNGGLGKEFGDFLIGMSNYSQFRLIDNMGQEVFRLNRSEKGNVLREAILQDKSYSKYFQNTNQLKKGQIYLSPLNLNVENNILEIPYSPTIRGSAPIFDSENKRLGIVIINFNAQKLLEILKNDDDYSFTLIDNKGNYLATKDKKKDFSHIIPNQEKSNFASMHPKVWNILKKETDTSFVKDKDLWVKIQFNFKVELANLPVFQYKNSDIETSNNWLLINQIPYELIQKKLNKLLFAVLVFNILVIIFLFCFVLLRLKSKKAKKEYLRELKSINKKLEIRNYQLKGYNNMVAHNLRAPATSISALISILVSSTTYDEAKVLFPKLTTVTSNINLLVDDLFTYVEILNNDKPKIERLDLNEIVNSVLNIHKDTLLSNSIHVTQEFVEWNEVQFSRDYLKIVLQNLISNAIKYRNLKNNSYIYIRSSFKNNKKIITIKDNGLGINLNRYNHEIFKFHKRFHKGVSGRGMGLFITKTILESLGARIEVESKINEGTIFTIIF</sequence>
<dbReference type="PRINTS" id="PR00344">
    <property type="entry name" value="BCTRLSENSOR"/>
</dbReference>
<dbReference type="InterPro" id="IPR003594">
    <property type="entry name" value="HATPase_dom"/>
</dbReference>